<dbReference type="InterPro" id="IPR020456">
    <property type="entry name" value="Acylphosphatase"/>
</dbReference>
<dbReference type="GO" id="GO:0003998">
    <property type="term" value="F:acylphosphatase activity"/>
    <property type="evidence" value="ECO:0007669"/>
    <property type="project" value="UniProtKB-EC"/>
</dbReference>
<gene>
    <name evidence="9" type="primary">yccX</name>
    <name evidence="9" type="ORF">LNL84_07300</name>
</gene>
<feature type="active site" evidence="5">
    <location>
        <position position="38"/>
    </location>
</feature>
<evidence type="ECO:0000256" key="1">
    <source>
        <dbReference type="ARBA" id="ARBA00005614"/>
    </source>
</evidence>
<dbReference type="SUPFAM" id="SSF54975">
    <property type="entry name" value="Acylphosphatase/BLUF domain-like"/>
    <property type="match status" value="1"/>
</dbReference>
<comment type="similarity">
    <text evidence="1 7">Belongs to the acylphosphatase family.</text>
</comment>
<dbReference type="InterPro" id="IPR001792">
    <property type="entry name" value="Acylphosphatase-like_dom"/>
</dbReference>
<evidence type="ECO:0000313" key="10">
    <source>
        <dbReference type="Proteomes" id="UP001139488"/>
    </source>
</evidence>
<dbReference type="PANTHER" id="PTHR47268">
    <property type="entry name" value="ACYLPHOSPHATASE"/>
    <property type="match status" value="1"/>
</dbReference>
<feature type="active site" evidence="5">
    <location>
        <position position="20"/>
    </location>
</feature>
<evidence type="ECO:0000256" key="3">
    <source>
        <dbReference type="ARBA" id="ARBA00015991"/>
    </source>
</evidence>
<dbReference type="Pfam" id="PF00708">
    <property type="entry name" value="Acylphosphatase"/>
    <property type="match status" value="1"/>
</dbReference>
<organism evidence="9 10">
    <name type="scientific">Vibrio gelatinilyticus</name>
    <dbReference type="NCBI Taxonomy" id="2893468"/>
    <lineage>
        <taxon>Bacteria</taxon>
        <taxon>Pseudomonadati</taxon>
        <taxon>Pseudomonadota</taxon>
        <taxon>Gammaproteobacteria</taxon>
        <taxon>Vibrionales</taxon>
        <taxon>Vibrionaceae</taxon>
        <taxon>Vibrio</taxon>
    </lineage>
</organism>
<evidence type="ECO:0000256" key="5">
    <source>
        <dbReference type="PROSITE-ProRule" id="PRU00520"/>
    </source>
</evidence>
<dbReference type="EMBL" id="JAJNNZ010000004">
    <property type="protein sequence ID" value="MCJ2376641.1"/>
    <property type="molecule type" value="Genomic_DNA"/>
</dbReference>
<dbReference type="PROSITE" id="PS00150">
    <property type="entry name" value="ACYLPHOSPHATASE_1"/>
    <property type="match status" value="1"/>
</dbReference>
<dbReference type="InterPro" id="IPR036046">
    <property type="entry name" value="Acylphosphatase-like_dom_sf"/>
</dbReference>
<evidence type="ECO:0000256" key="4">
    <source>
        <dbReference type="ARBA" id="ARBA00047645"/>
    </source>
</evidence>
<comment type="catalytic activity">
    <reaction evidence="4 5 6">
        <text>an acyl phosphate + H2O = a carboxylate + phosphate + H(+)</text>
        <dbReference type="Rhea" id="RHEA:14965"/>
        <dbReference type="ChEBI" id="CHEBI:15377"/>
        <dbReference type="ChEBI" id="CHEBI:15378"/>
        <dbReference type="ChEBI" id="CHEBI:29067"/>
        <dbReference type="ChEBI" id="CHEBI:43474"/>
        <dbReference type="ChEBI" id="CHEBI:59918"/>
        <dbReference type="EC" id="3.6.1.7"/>
    </reaction>
</comment>
<dbReference type="PROSITE" id="PS51160">
    <property type="entry name" value="ACYLPHOSPHATASE_3"/>
    <property type="match status" value="1"/>
</dbReference>
<dbReference type="EC" id="3.6.1.7" evidence="2 5"/>
<dbReference type="Gene3D" id="3.30.70.100">
    <property type="match status" value="1"/>
</dbReference>
<comment type="caution">
    <text evidence="9">The sequence shown here is derived from an EMBL/GenBank/DDBJ whole genome shotgun (WGS) entry which is preliminary data.</text>
</comment>
<reference evidence="9" key="1">
    <citation type="submission" date="2021-11" db="EMBL/GenBank/DDBJ databases">
        <title>Vibrio ZSDE26 sp. nov. and Vibrio ZSDZ34 sp. nov., isolated from coastal seawater in Qingdao.</title>
        <authorList>
            <person name="Zhang P."/>
        </authorList>
    </citation>
    <scope>NUCLEOTIDE SEQUENCE</scope>
    <source>
        <strain evidence="9">ZSDZ34</strain>
    </source>
</reference>
<dbReference type="InterPro" id="IPR017968">
    <property type="entry name" value="Acylphosphatase_CS"/>
</dbReference>
<proteinExistence type="inferred from homology"/>
<dbReference type="Proteomes" id="UP001139488">
    <property type="component" value="Unassembled WGS sequence"/>
</dbReference>
<keyword evidence="10" id="KW-1185">Reference proteome</keyword>
<sequence>MTKVCQRMCIRGMVQGVGFRYHTCHEALKLGLTGYAMNLNDGSVEVIACGESAHILKLYEWLKTGPRTSRVDTVSFEHTDLKNYTGFVIR</sequence>
<evidence type="ECO:0000313" key="9">
    <source>
        <dbReference type="EMBL" id="MCJ2376641.1"/>
    </source>
</evidence>
<evidence type="ECO:0000256" key="7">
    <source>
        <dbReference type="RuleBase" id="RU004168"/>
    </source>
</evidence>
<dbReference type="NCBIfam" id="NF011000">
    <property type="entry name" value="PRK14426.1"/>
    <property type="match status" value="1"/>
</dbReference>
<evidence type="ECO:0000256" key="6">
    <source>
        <dbReference type="RuleBase" id="RU000553"/>
    </source>
</evidence>
<accession>A0A9X1WAR4</accession>
<feature type="domain" description="Acylphosphatase-like" evidence="8">
    <location>
        <begin position="5"/>
        <end position="90"/>
    </location>
</feature>
<dbReference type="PROSITE" id="PS00151">
    <property type="entry name" value="ACYLPHOSPHATASE_2"/>
    <property type="match status" value="1"/>
</dbReference>
<name>A0A9X1WAR4_9VIBR</name>
<evidence type="ECO:0000256" key="2">
    <source>
        <dbReference type="ARBA" id="ARBA00012150"/>
    </source>
</evidence>
<dbReference type="PANTHER" id="PTHR47268:SF4">
    <property type="entry name" value="ACYLPHOSPHATASE"/>
    <property type="match status" value="1"/>
</dbReference>
<evidence type="ECO:0000259" key="8">
    <source>
        <dbReference type="PROSITE" id="PS51160"/>
    </source>
</evidence>
<dbReference type="AlphaFoldDB" id="A0A9X1WAR4"/>
<dbReference type="RefSeq" id="WP_244356382.1">
    <property type="nucleotide sequence ID" value="NZ_JAJNNZ010000004.1"/>
</dbReference>
<protein>
    <recommendedName>
        <fullName evidence="3 5">Acylphosphatase</fullName>
        <ecNumber evidence="2 5">3.6.1.7</ecNumber>
    </recommendedName>
</protein>
<keyword evidence="5 6" id="KW-0378">Hydrolase</keyword>